<keyword evidence="10" id="KW-1185">Reference proteome</keyword>
<keyword evidence="3" id="KW-1003">Cell membrane</keyword>
<dbReference type="InterPro" id="IPR015856">
    <property type="entry name" value="ABC_transpr_CbiO/EcfA_su"/>
</dbReference>
<accession>A0ABT4QBS3</accession>
<dbReference type="RefSeq" id="WP_269882734.1">
    <property type="nucleotide sequence ID" value="NZ_JAQAGZ010000011.1"/>
</dbReference>
<dbReference type="SUPFAM" id="SSF52540">
    <property type="entry name" value="P-loop containing nucleoside triphosphate hydrolases"/>
    <property type="match status" value="1"/>
</dbReference>
<evidence type="ECO:0000256" key="3">
    <source>
        <dbReference type="ARBA" id="ARBA00022475"/>
    </source>
</evidence>
<name>A0ABT4QBS3_9BACL</name>
<keyword evidence="4" id="KW-0547">Nucleotide-binding</keyword>
<dbReference type="Gene3D" id="3.40.50.300">
    <property type="entry name" value="P-loop containing nucleotide triphosphate hydrolases"/>
    <property type="match status" value="1"/>
</dbReference>
<dbReference type="Proteomes" id="UP001527882">
    <property type="component" value="Unassembled WGS sequence"/>
</dbReference>
<comment type="caution">
    <text evidence="9">The sequence shown here is derived from an EMBL/GenBank/DDBJ whole genome shotgun (WGS) entry which is preliminary data.</text>
</comment>
<dbReference type="InterPro" id="IPR003593">
    <property type="entry name" value="AAA+_ATPase"/>
</dbReference>
<evidence type="ECO:0000313" key="9">
    <source>
        <dbReference type="EMBL" id="MCZ8514207.1"/>
    </source>
</evidence>
<evidence type="ECO:0000256" key="6">
    <source>
        <dbReference type="ARBA" id="ARBA00022967"/>
    </source>
</evidence>
<gene>
    <name evidence="9" type="ORF">O9H85_17585</name>
</gene>
<dbReference type="InterPro" id="IPR027417">
    <property type="entry name" value="P-loop_NTPase"/>
</dbReference>
<evidence type="ECO:0000259" key="8">
    <source>
        <dbReference type="PROSITE" id="PS50893"/>
    </source>
</evidence>
<evidence type="ECO:0000256" key="2">
    <source>
        <dbReference type="ARBA" id="ARBA00022448"/>
    </source>
</evidence>
<dbReference type="PANTHER" id="PTHR43553">
    <property type="entry name" value="HEAVY METAL TRANSPORTER"/>
    <property type="match status" value="1"/>
</dbReference>
<dbReference type="EMBL" id="JAQAGZ010000011">
    <property type="protein sequence ID" value="MCZ8514207.1"/>
    <property type="molecule type" value="Genomic_DNA"/>
</dbReference>
<dbReference type="Pfam" id="PF00005">
    <property type="entry name" value="ABC_tran"/>
    <property type="match status" value="1"/>
</dbReference>
<sequence length="276" mass="29855">MKNTISPLLRLDGVTVRLSAMEGPVLLLEDITLDLHQGEWLAIVGPNGSGKSTLAKVIAGLCPPTEGTVMTDVQGRESAFVQMIFQNPDTHLFGETVYDEVCFGLENRGIPGEQIRERAMAALREVGLEHKADAAVASLSGGQKQLLAAAGCLAVRPDVLLFDEATSMLDPLSRDCLLHTARRLQQSGMTIVWITQLLEELAYADRAIALENGAQVYEGSPERFFYEGPDASMCERLGFQPPFTVAVARGLLLRGLRLEPLPLTPEDLAKAVSSAQ</sequence>
<reference evidence="9 10" key="1">
    <citation type="submission" date="2022-12" db="EMBL/GenBank/DDBJ databases">
        <title>Draft genome sequence of Paenibacillus sp. dW9.</title>
        <authorList>
            <person name="Choi E.-W."/>
            <person name="Kim D.-U."/>
        </authorList>
    </citation>
    <scope>NUCLEOTIDE SEQUENCE [LARGE SCALE GENOMIC DNA]</scope>
    <source>
        <strain evidence="10">dW9</strain>
    </source>
</reference>
<dbReference type="PANTHER" id="PTHR43553:SF24">
    <property type="entry name" value="ENERGY-COUPLING FACTOR TRANSPORTER ATP-BINDING PROTEIN ECFA1"/>
    <property type="match status" value="1"/>
</dbReference>
<dbReference type="InterPro" id="IPR050095">
    <property type="entry name" value="ECF_ABC_transporter_ATP-bd"/>
</dbReference>
<dbReference type="CDD" id="cd03225">
    <property type="entry name" value="ABC_cobalt_CbiO_domain1"/>
    <property type="match status" value="1"/>
</dbReference>
<dbReference type="GO" id="GO:0005524">
    <property type="term" value="F:ATP binding"/>
    <property type="evidence" value="ECO:0007669"/>
    <property type="project" value="UniProtKB-KW"/>
</dbReference>
<evidence type="ECO:0000313" key="10">
    <source>
        <dbReference type="Proteomes" id="UP001527882"/>
    </source>
</evidence>
<protein>
    <submittedName>
        <fullName evidence="9">ATP-binding cassette domain-containing protein</fullName>
    </submittedName>
</protein>
<comment type="similarity">
    <text evidence="1">Belongs to the ABC transporter superfamily.</text>
</comment>
<keyword evidence="2" id="KW-0813">Transport</keyword>
<organism evidence="9 10">
    <name type="scientific">Paenibacillus gyeongsangnamensis</name>
    <dbReference type="NCBI Taxonomy" id="3388067"/>
    <lineage>
        <taxon>Bacteria</taxon>
        <taxon>Bacillati</taxon>
        <taxon>Bacillota</taxon>
        <taxon>Bacilli</taxon>
        <taxon>Bacillales</taxon>
        <taxon>Paenibacillaceae</taxon>
        <taxon>Paenibacillus</taxon>
    </lineage>
</organism>
<keyword evidence="5 9" id="KW-0067">ATP-binding</keyword>
<keyword evidence="7" id="KW-0472">Membrane</keyword>
<feature type="domain" description="ABC transporter" evidence="8">
    <location>
        <begin position="9"/>
        <end position="237"/>
    </location>
</feature>
<evidence type="ECO:0000256" key="7">
    <source>
        <dbReference type="ARBA" id="ARBA00023136"/>
    </source>
</evidence>
<keyword evidence="6" id="KW-1278">Translocase</keyword>
<evidence type="ECO:0000256" key="4">
    <source>
        <dbReference type="ARBA" id="ARBA00022741"/>
    </source>
</evidence>
<dbReference type="PROSITE" id="PS50893">
    <property type="entry name" value="ABC_TRANSPORTER_2"/>
    <property type="match status" value="1"/>
</dbReference>
<evidence type="ECO:0000256" key="5">
    <source>
        <dbReference type="ARBA" id="ARBA00022840"/>
    </source>
</evidence>
<dbReference type="InterPro" id="IPR003439">
    <property type="entry name" value="ABC_transporter-like_ATP-bd"/>
</dbReference>
<dbReference type="SMART" id="SM00382">
    <property type="entry name" value="AAA"/>
    <property type="match status" value="1"/>
</dbReference>
<evidence type="ECO:0000256" key="1">
    <source>
        <dbReference type="ARBA" id="ARBA00005417"/>
    </source>
</evidence>
<proteinExistence type="inferred from homology"/>